<dbReference type="AlphaFoldDB" id="A0A151A9E3"/>
<gene>
    <name evidence="1" type="ORF">HAPAU_37260</name>
</gene>
<accession>A0A151A9E3</accession>
<dbReference type="Proteomes" id="UP000075321">
    <property type="component" value="Unassembled WGS sequence"/>
</dbReference>
<protein>
    <submittedName>
        <fullName evidence="1">Uncharacterized protein</fullName>
    </submittedName>
</protein>
<reference evidence="1 2" key="1">
    <citation type="submission" date="2016-02" db="EMBL/GenBank/DDBJ databases">
        <title>Genome sequence of Halalkalicoccus paucihalophilus DSM 24557.</title>
        <authorList>
            <person name="Poehlein A."/>
            <person name="Daniel R."/>
        </authorList>
    </citation>
    <scope>NUCLEOTIDE SEQUENCE [LARGE SCALE GENOMIC DNA]</scope>
    <source>
        <strain evidence="1 2">DSM 24557</strain>
    </source>
</reference>
<name>A0A151A9E3_9EURY</name>
<proteinExistence type="predicted"/>
<evidence type="ECO:0000313" key="1">
    <source>
        <dbReference type="EMBL" id="KYH24255.1"/>
    </source>
</evidence>
<dbReference type="EMBL" id="LTAZ01000015">
    <property type="protein sequence ID" value="KYH24255.1"/>
    <property type="molecule type" value="Genomic_DNA"/>
</dbReference>
<evidence type="ECO:0000313" key="2">
    <source>
        <dbReference type="Proteomes" id="UP000075321"/>
    </source>
</evidence>
<comment type="caution">
    <text evidence="1">The sequence shown here is derived from an EMBL/GenBank/DDBJ whole genome shotgun (WGS) entry which is preliminary data.</text>
</comment>
<keyword evidence="2" id="KW-1185">Reference proteome</keyword>
<sequence>MIVLRVVILLEISMRMLNREHHPPSRLKNVTKVSEQSLPLSDVVKRQRTNDTVEDVGIELEITTEVRLEKVGVRGPVSRICEHLVTHVKPNKGCSTISEFTGEVTRSTPGVENAVFRYIRKQ</sequence>
<organism evidence="1 2">
    <name type="scientific">Halalkalicoccus paucihalophilus</name>
    <dbReference type="NCBI Taxonomy" id="1008153"/>
    <lineage>
        <taxon>Archaea</taxon>
        <taxon>Methanobacteriati</taxon>
        <taxon>Methanobacteriota</taxon>
        <taxon>Stenosarchaea group</taxon>
        <taxon>Halobacteria</taxon>
        <taxon>Halobacteriales</taxon>
        <taxon>Halococcaceae</taxon>
        <taxon>Halalkalicoccus</taxon>
    </lineage>
</organism>